<proteinExistence type="predicted"/>
<dbReference type="EMBL" id="BMAV01013815">
    <property type="protein sequence ID" value="GFY61811.1"/>
    <property type="molecule type" value="Genomic_DNA"/>
</dbReference>
<evidence type="ECO:0000313" key="2">
    <source>
        <dbReference type="EMBL" id="GFY49033.1"/>
    </source>
</evidence>
<gene>
    <name evidence="3" type="ORF">TNIN_260931</name>
    <name evidence="2" type="ORF">TNIN_460461</name>
</gene>
<protein>
    <submittedName>
        <fullName evidence="3">Uncharacterized protein</fullName>
    </submittedName>
</protein>
<name>A0A8X6XWY6_9ARAC</name>
<feature type="region of interest" description="Disordered" evidence="1">
    <location>
        <begin position="1"/>
        <end position="40"/>
    </location>
</feature>
<organism evidence="3 4">
    <name type="scientific">Trichonephila inaurata madagascariensis</name>
    <dbReference type="NCBI Taxonomy" id="2747483"/>
    <lineage>
        <taxon>Eukaryota</taxon>
        <taxon>Metazoa</taxon>
        <taxon>Ecdysozoa</taxon>
        <taxon>Arthropoda</taxon>
        <taxon>Chelicerata</taxon>
        <taxon>Arachnida</taxon>
        <taxon>Araneae</taxon>
        <taxon>Araneomorphae</taxon>
        <taxon>Entelegynae</taxon>
        <taxon>Araneoidea</taxon>
        <taxon>Nephilidae</taxon>
        <taxon>Trichonephila</taxon>
        <taxon>Trichonephila inaurata</taxon>
    </lineage>
</organism>
<dbReference type="AlphaFoldDB" id="A0A8X6XWY6"/>
<evidence type="ECO:0000256" key="1">
    <source>
        <dbReference type="SAM" id="MobiDB-lite"/>
    </source>
</evidence>
<comment type="caution">
    <text evidence="3">The sequence shown here is derived from an EMBL/GenBank/DDBJ whole genome shotgun (WGS) entry which is preliminary data.</text>
</comment>
<feature type="compositionally biased region" description="Basic residues" evidence="1">
    <location>
        <begin position="1"/>
        <end position="11"/>
    </location>
</feature>
<evidence type="ECO:0000313" key="4">
    <source>
        <dbReference type="Proteomes" id="UP000886998"/>
    </source>
</evidence>
<dbReference type="EMBL" id="BMAV01006783">
    <property type="protein sequence ID" value="GFY49033.1"/>
    <property type="molecule type" value="Genomic_DNA"/>
</dbReference>
<reference evidence="3" key="1">
    <citation type="submission" date="2020-08" db="EMBL/GenBank/DDBJ databases">
        <title>Multicomponent nature underlies the extraordinary mechanical properties of spider dragline silk.</title>
        <authorList>
            <person name="Kono N."/>
            <person name="Nakamura H."/>
            <person name="Mori M."/>
            <person name="Yoshida Y."/>
            <person name="Ohtoshi R."/>
            <person name="Malay A.D."/>
            <person name="Moran D.A.P."/>
            <person name="Tomita M."/>
            <person name="Numata K."/>
            <person name="Arakawa K."/>
        </authorList>
    </citation>
    <scope>NUCLEOTIDE SEQUENCE</scope>
</reference>
<evidence type="ECO:0000313" key="3">
    <source>
        <dbReference type="EMBL" id="GFY61811.1"/>
    </source>
</evidence>
<feature type="compositionally biased region" description="Polar residues" evidence="1">
    <location>
        <begin position="12"/>
        <end position="21"/>
    </location>
</feature>
<keyword evidence="4" id="KW-1185">Reference proteome</keyword>
<accession>A0A8X6XWY6</accession>
<dbReference type="Proteomes" id="UP000886998">
    <property type="component" value="Unassembled WGS sequence"/>
</dbReference>
<sequence length="96" mass="10559">MARKKAQHVNQRKGNSFSSPVRVNKREGLLPTPSADDDEKIMDLSLPASPLTSRPGTPKEFAAGSTNCRELIKLAETIKMYFISIEGCQQGINDLL</sequence>